<protein>
    <submittedName>
        <fullName evidence="5">Aminotransferase, class III</fullName>
    </submittedName>
</protein>
<comment type="cofactor">
    <cofactor evidence="1">
        <name>pyridoxal 5'-phosphate</name>
        <dbReference type="ChEBI" id="CHEBI:597326"/>
    </cofactor>
</comment>
<gene>
    <name evidence="5" type="ORF">AVDCRST_MAG73-742</name>
</gene>
<keyword evidence="3 4" id="KW-0663">Pyridoxal phosphate</keyword>
<dbReference type="NCBIfam" id="NF005685">
    <property type="entry name" value="PRK07483.1"/>
    <property type="match status" value="1"/>
</dbReference>
<evidence type="ECO:0000256" key="3">
    <source>
        <dbReference type="ARBA" id="ARBA00022898"/>
    </source>
</evidence>
<keyword evidence="5" id="KW-0808">Transferase</keyword>
<dbReference type="EMBL" id="CADCWE010000043">
    <property type="protein sequence ID" value="CAA9528840.1"/>
    <property type="molecule type" value="Genomic_DNA"/>
</dbReference>
<sequence length="450" mass="47695">MGSGATRVIHRNLNHTYPTLVRGEGVYLWDADGNRYLDGSGGSAAVTSVGHAVPEIVDAIARQAAELAYAPTHAFSTRAIEDCARLIVEEFAPPGFGKVWFVSGGSEAVENAVKMALQFHRERGEGTRQVVIGRWGSYHGSTLGTLAWGGNAGRRRPYALALPHAEHISPCFPYRCWLRGKACPPCDLSCADQLERVIRQVGSENVAAFVVEPVVGATLGAVPAAPGYLAAVRETCDRHGVLLIADEVMTGFGRTGRNFAVDHWGVIPDLIACAKGIAGGYAPLGAVIARPEFVDQVRRGSGSFAIGHTAAGNPLSCATGTAVLRFIRDRGLVRNAAEVGAHLRSNLEELKDRHPIVGDVRGLGLLLGMELVRDRVTRTSFPPEMAVAKRVGSATLARGLVSYPGTGTVDGSSGDHLLYAPPLTITRSQADELVEILDESLAAVTEMIGP</sequence>
<evidence type="ECO:0000313" key="5">
    <source>
        <dbReference type="EMBL" id="CAA9528840.1"/>
    </source>
</evidence>
<dbReference type="Pfam" id="PF00202">
    <property type="entry name" value="Aminotran_3"/>
    <property type="match status" value="1"/>
</dbReference>
<dbReference type="InterPro" id="IPR005814">
    <property type="entry name" value="Aminotrans_3"/>
</dbReference>
<dbReference type="PIRSF" id="PIRSF000521">
    <property type="entry name" value="Transaminase_4ab_Lys_Orn"/>
    <property type="match status" value="1"/>
</dbReference>
<evidence type="ECO:0000256" key="4">
    <source>
        <dbReference type="RuleBase" id="RU003560"/>
    </source>
</evidence>
<proteinExistence type="inferred from homology"/>
<dbReference type="InterPro" id="IPR015421">
    <property type="entry name" value="PyrdxlP-dep_Trfase_major"/>
</dbReference>
<dbReference type="InterPro" id="IPR015424">
    <property type="entry name" value="PyrdxlP-dep_Trfase"/>
</dbReference>
<dbReference type="CDD" id="cd00610">
    <property type="entry name" value="OAT_like"/>
    <property type="match status" value="1"/>
</dbReference>
<organism evidence="5">
    <name type="scientific">uncultured Thermomicrobiales bacterium</name>
    <dbReference type="NCBI Taxonomy" id="1645740"/>
    <lineage>
        <taxon>Bacteria</taxon>
        <taxon>Pseudomonadati</taxon>
        <taxon>Thermomicrobiota</taxon>
        <taxon>Thermomicrobia</taxon>
        <taxon>Thermomicrobiales</taxon>
        <taxon>environmental samples</taxon>
    </lineage>
</organism>
<dbReference type="AlphaFoldDB" id="A0A6J4TQ46"/>
<dbReference type="Gene3D" id="3.90.1150.10">
    <property type="entry name" value="Aspartate Aminotransferase, domain 1"/>
    <property type="match status" value="1"/>
</dbReference>
<dbReference type="SUPFAM" id="SSF53383">
    <property type="entry name" value="PLP-dependent transferases"/>
    <property type="match status" value="1"/>
</dbReference>
<name>A0A6J4TQ46_9BACT</name>
<comment type="similarity">
    <text evidence="2 4">Belongs to the class-III pyridoxal-phosphate-dependent aminotransferase family.</text>
</comment>
<accession>A0A6J4TQ46</accession>
<dbReference type="PANTHER" id="PTHR43094">
    <property type="entry name" value="AMINOTRANSFERASE"/>
    <property type="match status" value="1"/>
</dbReference>
<evidence type="ECO:0000256" key="2">
    <source>
        <dbReference type="ARBA" id="ARBA00008954"/>
    </source>
</evidence>
<dbReference type="GO" id="GO:0008483">
    <property type="term" value="F:transaminase activity"/>
    <property type="evidence" value="ECO:0007669"/>
    <property type="project" value="UniProtKB-KW"/>
</dbReference>
<dbReference type="PANTHER" id="PTHR43094:SF1">
    <property type="entry name" value="AMINOTRANSFERASE CLASS-III"/>
    <property type="match status" value="1"/>
</dbReference>
<keyword evidence="5" id="KW-0032">Aminotransferase</keyword>
<dbReference type="PROSITE" id="PS00600">
    <property type="entry name" value="AA_TRANSFER_CLASS_3"/>
    <property type="match status" value="1"/>
</dbReference>
<dbReference type="Gene3D" id="3.40.640.10">
    <property type="entry name" value="Type I PLP-dependent aspartate aminotransferase-like (Major domain)"/>
    <property type="match status" value="1"/>
</dbReference>
<reference evidence="5" key="1">
    <citation type="submission" date="2020-02" db="EMBL/GenBank/DDBJ databases">
        <authorList>
            <person name="Meier V. D."/>
        </authorList>
    </citation>
    <scope>NUCLEOTIDE SEQUENCE</scope>
    <source>
        <strain evidence="5">AVDCRST_MAG73</strain>
    </source>
</reference>
<dbReference type="InterPro" id="IPR015422">
    <property type="entry name" value="PyrdxlP-dep_Trfase_small"/>
</dbReference>
<evidence type="ECO:0000256" key="1">
    <source>
        <dbReference type="ARBA" id="ARBA00001933"/>
    </source>
</evidence>
<dbReference type="InterPro" id="IPR049704">
    <property type="entry name" value="Aminotrans_3_PPA_site"/>
</dbReference>
<dbReference type="GO" id="GO:0030170">
    <property type="term" value="F:pyridoxal phosphate binding"/>
    <property type="evidence" value="ECO:0007669"/>
    <property type="project" value="InterPro"/>
</dbReference>